<proteinExistence type="predicted"/>
<dbReference type="AlphaFoldDB" id="A0A8J4D3H4"/>
<accession>A0A8J4D3H4</accession>
<dbReference type="Proteomes" id="UP000722791">
    <property type="component" value="Unassembled WGS sequence"/>
</dbReference>
<protein>
    <submittedName>
        <fullName evidence="2">Uncharacterized protein</fullName>
    </submittedName>
</protein>
<feature type="compositionally biased region" description="Low complexity" evidence="1">
    <location>
        <begin position="10"/>
        <end position="32"/>
    </location>
</feature>
<reference evidence="2" key="1">
    <citation type="journal article" date="2021" name="Proc. Natl. Acad. Sci. U.S.A.">
        <title>Three genomes in the algal genus Volvox reveal the fate of a haploid sex-determining region after a transition to homothallism.</title>
        <authorList>
            <person name="Yamamoto K."/>
            <person name="Hamaji T."/>
            <person name="Kawai-Toyooka H."/>
            <person name="Matsuzaki R."/>
            <person name="Takahashi F."/>
            <person name="Nishimura Y."/>
            <person name="Kawachi M."/>
            <person name="Noguchi H."/>
            <person name="Minakuchi Y."/>
            <person name="Umen J.G."/>
            <person name="Toyoda A."/>
            <person name="Nozaki H."/>
        </authorList>
    </citation>
    <scope>NUCLEOTIDE SEQUENCE</scope>
    <source>
        <strain evidence="2">NIES-3785</strain>
    </source>
</reference>
<organism evidence="2 3">
    <name type="scientific">Volvox reticuliferus</name>
    <dbReference type="NCBI Taxonomy" id="1737510"/>
    <lineage>
        <taxon>Eukaryota</taxon>
        <taxon>Viridiplantae</taxon>
        <taxon>Chlorophyta</taxon>
        <taxon>core chlorophytes</taxon>
        <taxon>Chlorophyceae</taxon>
        <taxon>CS clade</taxon>
        <taxon>Chlamydomonadales</taxon>
        <taxon>Volvocaceae</taxon>
        <taxon>Volvox</taxon>
    </lineage>
</organism>
<feature type="non-terminal residue" evidence="2">
    <location>
        <position position="1"/>
    </location>
</feature>
<sequence length="112" mass="11367">FGNRIFTCQSTSASSDASMSSPSYSSPARRISGITRSSNPAANDKPPTAAAADAAAAPPPPPLVFWPVVPAELAASAAAASPLACAWSRCFRASSRLPSLSTTSKKLSSCSH</sequence>
<feature type="compositionally biased region" description="Low complexity" evidence="1">
    <location>
        <begin position="40"/>
        <end position="56"/>
    </location>
</feature>
<evidence type="ECO:0000256" key="1">
    <source>
        <dbReference type="SAM" id="MobiDB-lite"/>
    </source>
</evidence>
<name>A0A8J4D3H4_9CHLO</name>
<feature type="non-terminal residue" evidence="2">
    <location>
        <position position="112"/>
    </location>
</feature>
<comment type="caution">
    <text evidence="2">The sequence shown here is derived from an EMBL/GenBank/DDBJ whole genome shotgun (WGS) entry which is preliminary data.</text>
</comment>
<feature type="region of interest" description="Disordered" evidence="1">
    <location>
        <begin position="1"/>
        <end position="57"/>
    </location>
</feature>
<gene>
    <name evidence="2" type="ORF">Vretimale_838</name>
</gene>
<evidence type="ECO:0000313" key="2">
    <source>
        <dbReference type="EMBL" id="GIL94610.1"/>
    </source>
</evidence>
<dbReference type="EMBL" id="BNCQ01000001">
    <property type="protein sequence ID" value="GIL94610.1"/>
    <property type="molecule type" value="Genomic_DNA"/>
</dbReference>
<evidence type="ECO:0000313" key="3">
    <source>
        <dbReference type="Proteomes" id="UP000722791"/>
    </source>
</evidence>